<protein>
    <submittedName>
        <fullName evidence="2">Uncharacterized protein</fullName>
    </submittedName>
</protein>
<reference evidence="2 3" key="1">
    <citation type="submission" date="2018-07" db="EMBL/GenBank/DDBJ databases">
        <title>Genome sequences of Haloplanus sp. CBA1112.</title>
        <authorList>
            <person name="Kim Y.B."/>
            <person name="Roh S.W."/>
        </authorList>
    </citation>
    <scope>NUCLEOTIDE SEQUENCE [LARGE SCALE GENOMIC DNA]</scope>
    <source>
        <strain evidence="2 3">CBA1112</strain>
    </source>
</reference>
<dbReference type="KEGG" id="haq:DU484_12245"/>
<evidence type="ECO:0000256" key="1">
    <source>
        <dbReference type="SAM" id="Phobius"/>
    </source>
</evidence>
<keyword evidence="1" id="KW-1133">Transmembrane helix</keyword>
<sequence length="175" mass="18911">MFTTSPRLQSLMVSRRTLRNAPLGRDVAIAYAIIVALYLLKFIPFQPTQIPPYLLIVAYDLVEVALPVLTPYYPIVFPLFLYVLAVGGASLTRIFRATDGQQSAWLQTLGGVCLIIGILSLGFGAFVGGPLVSPTDNPTPLAITGATGIVFLGVAWWLLGRPTVQYVSDVGDERS</sequence>
<feature type="transmembrane region" description="Helical" evidence="1">
    <location>
        <begin position="104"/>
        <end position="127"/>
    </location>
</feature>
<dbReference type="EMBL" id="CP031148">
    <property type="protein sequence ID" value="AXG10552.1"/>
    <property type="molecule type" value="Genomic_DNA"/>
</dbReference>
<dbReference type="Proteomes" id="UP000252985">
    <property type="component" value="Chromosome"/>
</dbReference>
<proteinExistence type="predicted"/>
<evidence type="ECO:0000313" key="2">
    <source>
        <dbReference type="EMBL" id="AXG10552.1"/>
    </source>
</evidence>
<name>A0A345EED0_9EURY</name>
<keyword evidence="1" id="KW-0812">Transmembrane</keyword>
<dbReference type="AlphaFoldDB" id="A0A345EED0"/>
<evidence type="ECO:0000313" key="3">
    <source>
        <dbReference type="Proteomes" id="UP000252985"/>
    </source>
</evidence>
<feature type="transmembrane region" description="Helical" evidence="1">
    <location>
        <begin position="139"/>
        <end position="159"/>
    </location>
</feature>
<keyword evidence="1" id="KW-0472">Membrane</keyword>
<feature type="transmembrane region" description="Helical" evidence="1">
    <location>
        <begin position="20"/>
        <end position="40"/>
    </location>
</feature>
<gene>
    <name evidence="2" type="ORF">DU484_12245</name>
</gene>
<feature type="transmembrane region" description="Helical" evidence="1">
    <location>
        <begin position="75"/>
        <end position="92"/>
    </location>
</feature>
<organism evidence="2 3">
    <name type="scientific">Haloplanus rubicundus</name>
    <dbReference type="NCBI Taxonomy" id="1547898"/>
    <lineage>
        <taxon>Archaea</taxon>
        <taxon>Methanobacteriati</taxon>
        <taxon>Methanobacteriota</taxon>
        <taxon>Stenosarchaea group</taxon>
        <taxon>Halobacteria</taxon>
        <taxon>Halobacteriales</taxon>
        <taxon>Haloferacaceae</taxon>
        <taxon>Haloplanus</taxon>
    </lineage>
</organism>
<accession>A0A345EED0</accession>